<evidence type="ECO:0000313" key="3">
    <source>
        <dbReference type="EMBL" id="HJB28212.1"/>
    </source>
</evidence>
<evidence type="ECO:0000256" key="2">
    <source>
        <dbReference type="SAM" id="SignalP"/>
    </source>
</evidence>
<organism evidence="3 4">
    <name type="scientific">Candidatus Blautia faecavium</name>
    <dbReference type="NCBI Taxonomy" id="2838487"/>
    <lineage>
        <taxon>Bacteria</taxon>
        <taxon>Bacillati</taxon>
        <taxon>Bacillota</taxon>
        <taxon>Clostridia</taxon>
        <taxon>Lachnospirales</taxon>
        <taxon>Lachnospiraceae</taxon>
        <taxon>Blautia</taxon>
    </lineage>
</organism>
<dbReference type="EMBL" id="DWYZ01000104">
    <property type="protein sequence ID" value="HJB28212.1"/>
    <property type="molecule type" value="Genomic_DNA"/>
</dbReference>
<feature type="compositionally biased region" description="Acidic residues" evidence="1">
    <location>
        <begin position="40"/>
        <end position="56"/>
    </location>
</feature>
<gene>
    <name evidence="3" type="ORF">IAA06_05405</name>
</gene>
<dbReference type="Gene3D" id="3.80.10.10">
    <property type="entry name" value="Ribonuclease Inhibitor"/>
    <property type="match status" value="1"/>
</dbReference>
<dbReference type="SUPFAM" id="SSF52058">
    <property type="entry name" value="L domain-like"/>
    <property type="match status" value="1"/>
</dbReference>
<dbReference type="Pfam" id="PF13306">
    <property type="entry name" value="LRR_5"/>
    <property type="match status" value="1"/>
</dbReference>
<accession>A0A9D2RVI2</accession>
<keyword evidence="2" id="KW-0732">Signal</keyword>
<dbReference type="Proteomes" id="UP000823842">
    <property type="component" value="Unassembled WGS sequence"/>
</dbReference>
<reference evidence="3" key="1">
    <citation type="journal article" date="2021" name="PeerJ">
        <title>Extensive microbial diversity within the chicken gut microbiome revealed by metagenomics and culture.</title>
        <authorList>
            <person name="Gilroy R."/>
            <person name="Ravi A."/>
            <person name="Getino M."/>
            <person name="Pursley I."/>
            <person name="Horton D.L."/>
            <person name="Alikhan N.F."/>
            <person name="Baker D."/>
            <person name="Gharbi K."/>
            <person name="Hall N."/>
            <person name="Watson M."/>
            <person name="Adriaenssens E.M."/>
            <person name="Foster-Nyarko E."/>
            <person name="Jarju S."/>
            <person name="Secka A."/>
            <person name="Antonio M."/>
            <person name="Oren A."/>
            <person name="Chaudhuri R.R."/>
            <person name="La Ragione R."/>
            <person name="Hildebrand F."/>
            <person name="Pallen M.J."/>
        </authorList>
    </citation>
    <scope>NUCLEOTIDE SEQUENCE</scope>
    <source>
        <strain evidence="3">ChiSjej1B19-5720</strain>
    </source>
</reference>
<proteinExistence type="predicted"/>
<protein>
    <submittedName>
        <fullName evidence="3">Leucine-rich repeat protein</fullName>
    </submittedName>
</protein>
<dbReference type="InterPro" id="IPR026906">
    <property type="entry name" value="LRR_5"/>
</dbReference>
<evidence type="ECO:0000313" key="4">
    <source>
        <dbReference type="Proteomes" id="UP000823842"/>
    </source>
</evidence>
<reference evidence="3" key="2">
    <citation type="submission" date="2021-04" db="EMBL/GenBank/DDBJ databases">
        <authorList>
            <person name="Gilroy R."/>
        </authorList>
    </citation>
    <scope>NUCLEOTIDE SEQUENCE</scope>
    <source>
        <strain evidence="3">ChiSjej1B19-5720</strain>
    </source>
</reference>
<feature type="region of interest" description="Disordered" evidence="1">
    <location>
        <begin position="31"/>
        <end position="112"/>
    </location>
</feature>
<dbReference type="InterPro" id="IPR032675">
    <property type="entry name" value="LRR_dom_sf"/>
</dbReference>
<feature type="chain" id="PRO_5039512454" evidence="2">
    <location>
        <begin position="23"/>
        <end position="217"/>
    </location>
</feature>
<dbReference type="AlphaFoldDB" id="A0A9D2RVI2"/>
<feature type="compositionally biased region" description="Acidic residues" evidence="1">
    <location>
        <begin position="87"/>
        <end position="112"/>
    </location>
</feature>
<feature type="signal peptide" evidence="2">
    <location>
        <begin position="1"/>
        <end position="22"/>
    </location>
</feature>
<evidence type="ECO:0000256" key="1">
    <source>
        <dbReference type="SAM" id="MobiDB-lite"/>
    </source>
</evidence>
<sequence>MKRKKAQALLLAGILCVGMVTAVSGAGFQDGTGQETAGDLTEEDTQTSADGQEDVPMDSTEKELFTDAEQEEGYTPDSGELSVFTDGAEEEPELFSADEDESSSGTEEGTEGLEYEYIEETDSYRVVKGVDVERVDIPASYQGKYVTEIGEEAFAGCKNLKDVYIYNLYETVTIRERAFESCSSLKWLTIWGGAVIESNAFRDCPELGWLNASYGDI</sequence>
<comment type="caution">
    <text evidence="3">The sequence shown here is derived from an EMBL/GenBank/DDBJ whole genome shotgun (WGS) entry which is preliminary data.</text>
</comment>
<name>A0A9D2RVI2_9FIRM</name>